<dbReference type="EMBL" id="BPRB01000140">
    <property type="protein sequence ID" value="GJE60488.1"/>
    <property type="molecule type" value="Genomic_DNA"/>
</dbReference>
<dbReference type="PROSITE" id="PS50887">
    <property type="entry name" value="GGDEF"/>
    <property type="match status" value="1"/>
</dbReference>
<evidence type="ECO:0008006" key="6">
    <source>
        <dbReference type="Google" id="ProtNLM"/>
    </source>
</evidence>
<feature type="domain" description="PAC" evidence="1">
    <location>
        <begin position="90"/>
        <end position="142"/>
    </location>
</feature>
<reference evidence="4" key="2">
    <citation type="submission" date="2021-08" db="EMBL/GenBank/DDBJ databases">
        <authorList>
            <person name="Tani A."/>
            <person name="Ola A."/>
            <person name="Ogura Y."/>
            <person name="Katsura K."/>
            <person name="Hayashi T."/>
        </authorList>
    </citation>
    <scope>NUCLEOTIDE SEQUENCE</scope>
    <source>
        <strain evidence="4">DSM 23632</strain>
    </source>
</reference>
<feature type="domain" description="EAL" evidence="2">
    <location>
        <begin position="460"/>
        <end position="710"/>
    </location>
</feature>
<dbReference type="Pfam" id="PF12860">
    <property type="entry name" value="PAS_7"/>
    <property type="match status" value="1"/>
</dbReference>
<dbReference type="InterPro" id="IPR013656">
    <property type="entry name" value="PAS_4"/>
</dbReference>
<dbReference type="NCBIfam" id="TIGR00254">
    <property type="entry name" value="GGDEF"/>
    <property type="match status" value="1"/>
</dbReference>
<feature type="domain" description="GGDEF" evidence="3">
    <location>
        <begin position="319"/>
        <end position="451"/>
    </location>
</feature>
<dbReference type="InterPro" id="IPR029787">
    <property type="entry name" value="Nucleotide_cyclase"/>
</dbReference>
<dbReference type="SUPFAM" id="SSF55073">
    <property type="entry name" value="Nucleotide cyclase"/>
    <property type="match status" value="1"/>
</dbReference>
<dbReference type="SMART" id="SM00091">
    <property type="entry name" value="PAS"/>
    <property type="match status" value="2"/>
</dbReference>
<dbReference type="PROSITE" id="PS50113">
    <property type="entry name" value="PAC"/>
    <property type="match status" value="1"/>
</dbReference>
<protein>
    <recommendedName>
        <fullName evidence="6">EAL domain-containing protein</fullName>
    </recommendedName>
</protein>
<dbReference type="CDD" id="cd00130">
    <property type="entry name" value="PAS"/>
    <property type="match status" value="1"/>
</dbReference>
<dbReference type="Pfam" id="PF08448">
    <property type="entry name" value="PAS_4"/>
    <property type="match status" value="1"/>
</dbReference>
<dbReference type="CDD" id="cd01948">
    <property type="entry name" value="EAL"/>
    <property type="match status" value="1"/>
</dbReference>
<dbReference type="Gene3D" id="3.20.20.450">
    <property type="entry name" value="EAL domain"/>
    <property type="match status" value="1"/>
</dbReference>
<evidence type="ECO:0000259" key="2">
    <source>
        <dbReference type="PROSITE" id="PS50883"/>
    </source>
</evidence>
<dbReference type="InterPro" id="IPR052155">
    <property type="entry name" value="Biofilm_reg_signaling"/>
</dbReference>
<name>A0ABQ4U2E1_9HYPH</name>
<dbReference type="InterPro" id="IPR000700">
    <property type="entry name" value="PAS-assoc_C"/>
</dbReference>
<dbReference type="InterPro" id="IPR000160">
    <property type="entry name" value="GGDEF_dom"/>
</dbReference>
<dbReference type="InterPro" id="IPR043128">
    <property type="entry name" value="Rev_trsase/Diguanyl_cyclase"/>
</dbReference>
<proteinExistence type="predicted"/>
<dbReference type="InterPro" id="IPR035919">
    <property type="entry name" value="EAL_sf"/>
</dbReference>
<dbReference type="SMART" id="SM00267">
    <property type="entry name" value="GGDEF"/>
    <property type="match status" value="1"/>
</dbReference>
<dbReference type="PANTHER" id="PTHR44757:SF2">
    <property type="entry name" value="BIOFILM ARCHITECTURE MAINTENANCE PROTEIN MBAA"/>
    <property type="match status" value="1"/>
</dbReference>
<gene>
    <name evidence="4" type="ORF">MPOCJGCO_2600</name>
</gene>
<organism evidence="4 5">
    <name type="scientific">Methylobacterium trifolii</name>
    <dbReference type="NCBI Taxonomy" id="1003092"/>
    <lineage>
        <taxon>Bacteria</taxon>
        <taxon>Pseudomonadati</taxon>
        <taxon>Pseudomonadota</taxon>
        <taxon>Alphaproteobacteria</taxon>
        <taxon>Hyphomicrobiales</taxon>
        <taxon>Methylobacteriaceae</taxon>
        <taxon>Methylobacterium</taxon>
    </lineage>
</organism>
<dbReference type="SUPFAM" id="SSF55785">
    <property type="entry name" value="PYP-like sensor domain (PAS domain)"/>
    <property type="match status" value="2"/>
</dbReference>
<dbReference type="InterPro" id="IPR001633">
    <property type="entry name" value="EAL_dom"/>
</dbReference>
<keyword evidence="5" id="KW-1185">Reference proteome</keyword>
<dbReference type="Gene3D" id="3.30.70.270">
    <property type="match status" value="1"/>
</dbReference>
<dbReference type="SMART" id="SM00052">
    <property type="entry name" value="EAL"/>
    <property type="match status" value="1"/>
</dbReference>
<evidence type="ECO:0000259" key="1">
    <source>
        <dbReference type="PROSITE" id="PS50113"/>
    </source>
</evidence>
<reference evidence="4" key="1">
    <citation type="journal article" date="2021" name="Front. Microbiol.">
        <title>Comprehensive Comparative Genomics and Phenotyping of Methylobacterium Species.</title>
        <authorList>
            <person name="Alessa O."/>
            <person name="Ogura Y."/>
            <person name="Fujitani Y."/>
            <person name="Takami H."/>
            <person name="Hayashi T."/>
            <person name="Sahin N."/>
            <person name="Tani A."/>
        </authorList>
    </citation>
    <scope>NUCLEOTIDE SEQUENCE</scope>
    <source>
        <strain evidence="4">DSM 23632</strain>
    </source>
</reference>
<dbReference type="InterPro" id="IPR000014">
    <property type="entry name" value="PAS"/>
</dbReference>
<dbReference type="Gene3D" id="3.30.450.20">
    <property type="entry name" value="PAS domain"/>
    <property type="match status" value="2"/>
</dbReference>
<sequence>MSAPEDHGFIVGDRMPAELPEDLVQVDPDWIWETDADQRFVFLSPQAERFLGRGVEALIGRARSAIATNGEDAGFWTPYRDALAERRAFTDFLYPYHHPDGRTRWFRISGEPVYSEDGAFRGHRGIGTDVSTEGRARAALAGALADLRSSNAQLLEQNRRFDAALGNMTQGLCLFDDAARLVVYNQRYCEIFGIAPETLRLGMSQREICEGLVARGCYQRGTSVDALCEGTRLALLAPEPVPSHRELADGRVLAVCYRTIEGGGWVSTFEDITERRRNEARIAHMARHDGLTDLPNRAALREHGLDMLGQGRGDDPKKARLALLCLDLDRFKAVNDTHGHGGGDTLLRAVAQRLCDNVRVGDLVARLGGDEFAVLHRVGDEAGAMALAQRLIATVSAPYLIDGCAVEIGMSVGVAMADEAADDIDRLLKSADMALYHAKNAGRGQACLFEAAMDETAQARRVLERELAEALSQGSFELHYQPLVDLGSDRVTGLEALVRWRHPELGLVSPATFIPVAEETGLIVGLGAWVLNQACRDAAAWPADVKVAVNVSAVQLRHRTFAQVVLLALAASGLRPERLELEITESVLLDDTEANLETLHLLRRAGIRISMDDFGTGYSSLSYLRRFPFDKIKIDRSFVKDAGQATEAGAIIRALVGLGGSLGITTVVEGVETEAQLAAVRAEGCQEMQGFLFSPPRPIGEIRQMLAERDRTTKAA</sequence>
<dbReference type="SUPFAM" id="SSF141868">
    <property type="entry name" value="EAL domain-like"/>
    <property type="match status" value="1"/>
</dbReference>
<evidence type="ECO:0000259" key="3">
    <source>
        <dbReference type="PROSITE" id="PS50887"/>
    </source>
</evidence>
<accession>A0ABQ4U2E1</accession>
<dbReference type="InterPro" id="IPR035965">
    <property type="entry name" value="PAS-like_dom_sf"/>
</dbReference>
<comment type="caution">
    <text evidence="4">The sequence shown here is derived from an EMBL/GenBank/DDBJ whole genome shotgun (WGS) entry which is preliminary data.</text>
</comment>
<dbReference type="Pfam" id="PF00563">
    <property type="entry name" value="EAL"/>
    <property type="match status" value="1"/>
</dbReference>
<dbReference type="NCBIfam" id="TIGR00229">
    <property type="entry name" value="sensory_box"/>
    <property type="match status" value="1"/>
</dbReference>
<dbReference type="Pfam" id="PF00990">
    <property type="entry name" value="GGDEF"/>
    <property type="match status" value="1"/>
</dbReference>
<evidence type="ECO:0000313" key="4">
    <source>
        <dbReference type="EMBL" id="GJE60488.1"/>
    </source>
</evidence>
<evidence type="ECO:0000313" key="5">
    <source>
        <dbReference type="Proteomes" id="UP001055057"/>
    </source>
</evidence>
<dbReference type="Proteomes" id="UP001055057">
    <property type="component" value="Unassembled WGS sequence"/>
</dbReference>
<dbReference type="PANTHER" id="PTHR44757">
    <property type="entry name" value="DIGUANYLATE CYCLASE DGCP"/>
    <property type="match status" value="1"/>
</dbReference>
<dbReference type="CDD" id="cd01949">
    <property type="entry name" value="GGDEF"/>
    <property type="match status" value="1"/>
</dbReference>
<dbReference type="PROSITE" id="PS50883">
    <property type="entry name" value="EAL"/>
    <property type="match status" value="1"/>
</dbReference>